<dbReference type="InterPro" id="IPR043502">
    <property type="entry name" value="DNA/RNA_pol_sf"/>
</dbReference>
<gene>
    <name evidence="12" type="ORF">QO012_004580</name>
</gene>
<evidence type="ECO:0000256" key="5">
    <source>
        <dbReference type="ARBA" id="ARBA00022763"/>
    </source>
</evidence>
<protein>
    <recommendedName>
        <fullName evidence="4">DNA-directed DNA polymerase</fullName>
        <ecNumber evidence="4">2.7.7.7</ecNumber>
    </recommendedName>
</protein>
<evidence type="ECO:0000259" key="11">
    <source>
        <dbReference type="PROSITE" id="PS50173"/>
    </source>
</evidence>
<dbReference type="EMBL" id="JAUSVP010000028">
    <property type="protein sequence ID" value="MDQ0450055.1"/>
    <property type="molecule type" value="Genomic_DNA"/>
</dbReference>
<evidence type="ECO:0000256" key="10">
    <source>
        <dbReference type="ARBA" id="ARBA00049244"/>
    </source>
</evidence>
<evidence type="ECO:0000256" key="8">
    <source>
        <dbReference type="ARBA" id="ARBA00023236"/>
    </source>
</evidence>
<dbReference type="RefSeq" id="WP_238208404.1">
    <property type="nucleotide sequence ID" value="NZ_BPQE01000055.1"/>
</dbReference>
<dbReference type="InterPro" id="IPR001126">
    <property type="entry name" value="UmuC"/>
</dbReference>
<comment type="subunit">
    <text evidence="3">Monomer.</text>
</comment>
<organism evidence="12 13">
    <name type="scientific">Methylobacterium aerolatum</name>
    <dbReference type="NCBI Taxonomy" id="418708"/>
    <lineage>
        <taxon>Bacteria</taxon>
        <taxon>Pseudomonadati</taxon>
        <taxon>Pseudomonadota</taxon>
        <taxon>Alphaproteobacteria</taxon>
        <taxon>Hyphomicrobiales</taxon>
        <taxon>Methylobacteriaceae</taxon>
        <taxon>Methylobacterium</taxon>
    </lineage>
</organism>
<dbReference type="EC" id="2.7.7.7" evidence="4"/>
<dbReference type="InterPro" id="IPR043128">
    <property type="entry name" value="Rev_trsase/Diguanyl_cyclase"/>
</dbReference>
<keyword evidence="7" id="KW-0234">DNA repair</keyword>
<dbReference type="Pfam" id="PF11799">
    <property type="entry name" value="IMS_C"/>
    <property type="match status" value="1"/>
</dbReference>
<evidence type="ECO:0000313" key="12">
    <source>
        <dbReference type="EMBL" id="MDQ0450055.1"/>
    </source>
</evidence>
<keyword evidence="13" id="KW-1185">Reference proteome</keyword>
<dbReference type="Pfam" id="PF00817">
    <property type="entry name" value="IMS"/>
    <property type="match status" value="1"/>
</dbReference>
<dbReference type="SUPFAM" id="SSF56672">
    <property type="entry name" value="DNA/RNA polymerases"/>
    <property type="match status" value="1"/>
</dbReference>
<dbReference type="PROSITE" id="PS50173">
    <property type="entry name" value="UMUC"/>
    <property type="match status" value="1"/>
</dbReference>
<dbReference type="Gene3D" id="3.30.70.270">
    <property type="match status" value="1"/>
</dbReference>
<evidence type="ECO:0000256" key="3">
    <source>
        <dbReference type="ARBA" id="ARBA00011245"/>
    </source>
</evidence>
<dbReference type="InterPro" id="IPR036775">
    <property type="entry name" value="DNA_pol_Y-fam_lit_finger_sf"/>
</dbReference>
<dbReference type="Gene3D" id="1.10.150.20">
    <property type="entry name" value="5' to 3' exonuclease, C-terminal subdomain"/>
    <property type="match status" value="1"/>
</dbReference>
<keyword evidence="5" id="KW-0227">DNA damage</keyword>
<comment type="similarity">
    <text evidence="2">Belongs to the DNA polymerase type-Y family.</text>
</comment>
<evidence type="ECO:0000256" key="2">
    <source>
        <dbReference type="ARBA" id="ARBA00010945"/>
    </source>
</evidence>
<dbReference type="InterPro" id="IPR017961">
    <property type="entry name" value="DNA_pol_Y-fam_little_finger"/>
</dbReference>
<name>A0ABU0I860_9HYPH</name>
<evidence type="ECO:0000313" key="13">
    <source>
        <dbReference type="Proteomes" id="UP001231124"/>
    </source>
</evidence>
<accession>A0ABU0I860</accession>
<dbReference type="Gene3D" id="3.30.1490.100">
    <property type="entry name" value="DNA polymerase, Y-family, little finger domain"/>
    <property type="match status" value="1"/>
</dbReference>
<evidence type="ECO:0000256" key="6">
    <source>
        <dbReference type="ARBA" id="ARBA00023199"/>
    </source>
</evidence>
<dbReference type="PANTHER" id="PTHR11076:SF34">
    <property type="entry name" value="PROTEIN UMUC"/>
    <property type="match status" value="1"/>
</dbReference>
<feature type="domain" description="UmuC" evidence="11">
    <location>
        <begin position="18"/>
        <end position="202"/>
    </location>
</feature>
<reference evidence="12 13" key="1">
    <citation type="submission" date="2023-07" db="EMBL/GenBank/DDBJ databases">
        <title>Genomic Encyclopedia of Type Strains, Phase IV (KMG-IV): sequencing the most valuable type-strain genomes for metagenomic binning, comparative biology and taxonomic classification.</title>
        <authorList>
            <person name="Goeker M."/>
        </authorList>
    </citation>
    <scope>NUCLEOTIDE SEQUENCE [LARGE SCALE GENOMIC DNA]</scope>
    <source>
        <strain evidence="12 13">DSM 19013</strain>
    </source>
</reference>
<evidence type="ECO:0000256" key="9">
    <source>
        <dbReference type="ARBA" id="ARBA00025589"/>
    </source>
</evidence>
<dbReference type="CDD" id="cd01700">
    <property type="entry name" value="PolY_Pol_V_umuC"/>
    <property type="match status" value="1"/>
</dbReference>
<dbReference type="InterPro" id="IPR025188">
    <property type="entry name" value="DUF4113"/>
</dbReference>
<dbReference type="PANTHER" id="PTHR11076">
    <property type="entry name" value="DNA REPAIR POLYMERASE UMUC / TRANSFERASE FAMILY MEMBER"/>
    <property type="match status" value="1"/>
</dbReference>
<comment type="catalytic activity">
    <reaction evidence="10">
        <text>DNA(n) + a 2'-deoxyribonucleoside 5'-triphosphate = DNA(n+1) + diphosphate</text>
        <dbReference type="Rhea" id="RHEA:22508"/>
        <dbReference type="Rhea" id="RHEA-COMP:17339"/>
        <dbReference type="Rhea" id="RHEA-COMP:17340"/>
        <dbReference type="ChEBI" id="CHEBI:33019"/>
        <dbReference type="ChEBI" id="CHEBI:61560"/>
        <dbReference type="ChEBI" id="CHEBI:173112"/>
        <dbReference type="EC" id="2.7.7.7"/>
    </reaction>
</comment>
<dbReference type="Gene3D" id="3.40.1170.60">
    <property type="match status" value="1"/>
</dbReference>
<comment type="caution">
    <text evidence="12">The sequence shown here is derived from an EMBL/GenBank/DDBJ whole genome shotgun (WGS) entry which is preliminary data.</text>
</comment>
<keyword evidence="6" id="KW-0741">SOS mutagenesis</keyword>
<evidence type="ECO:0000256" key="7">
    <source>
        <dbReference type="ARBA" id="ARBA00023204"/>
    </source>
</evidence>
<dbReference type="Proteomes" id="UP001231124">
    <property type="component" value="Unassembled WGS sequence"/>
</dbReference>
<dbReference type="InterPro" id="IPR050116">
    <property type="entry name" value="DNA_polymerase-Y"/>
</dbReference>
<keyword evidence="8" id="KW-0742">SOS response</keyword>
<evidence type="ECO:0000256" key="4">
    <source>
        <dbReference type="ARBA" id="ARBA00012417"/>
    </source>
</evidence>
<proteinExistence type="inferred from homology"/>
<sequence length="444" mass="48683">MSDPAKRQRDRIGGGRAVALIDGNSFYCSCERVFDPKLARVPVIVLSNNDGCAIARTSEAKALGIRMGEPYFKIRDLCRTQGVRVFSSNYTLYGDMSGRTNAVFRQFSPRVEVYSIDESFLDLSDVAPVFRAELARDLRATVRAWTGIPTCVGIGPTKTLAKLANHIAKSVPDLDGVCDLTEVAAYEHWLCRVEVGEVWGIGRASLAKLEAMGVESVADLRDLDPRPVRKGLTVVGERIIYELRGLACLPLDLVPARRKGCAVTRSFSSRITDRATLEEAVAAHATRLGEKLRREGLGTDHVTVFYHTSEHDRDAPQRSVATTVSLPEHTSDTLALIKAARLGVAKTWRDPSPDRPAWRYSKAGVVTNDLAPLSHSPRALIGALDRERSGPLMAAMDACNARWGRGAVVPARAGLTTKREWTTKFDMRTPRYTTQVGELPVAQA</sequence>
<dbReference type="Pfam" id="PF13438">
    <property type="entry name" value="DUF4113"/>
    <property type="match status" value="1"/>
</dbReference>
<comment type="cofactor">
    <cofactor evidence="1">
        <name>Mg(2+)</name>
        <dbReference type="ChEBI" id="CHEBI:18420"/>
    </cofactor>
</comment>
<evidence type="ECO:0000256" key="1">
    <source>
        <dbReference type="ARBA" id="ARBA00001946"/>
    </source>
</evidence>
<comment type="function">
    <text evidence="9">Poorly processive, error-prone DNA polymerase involved in untargeted mutagenesis. Copies undamaged DNA at stalled replication forks, which arise in vivo from mismatched or misaligned primer ends. These misaligned primers can be extended by PolIV. Exhibits no 3'-5' exonuclease (proofreading) activity. May be involved in translesional synthesis, in conjunction with the beta clamp from PolIII.</text>
</comment>